<dbReference type="Proteomes" id="UP000255523">
    <property type="component" value="Unassembled WGS sequence"/>
</dbReference>
<protein>
    <submittedName>
        <fullName evidence="1">Phosphorylated carbohydrates phosphatase</fullName>
        <ecNumber evidence="1">3.1.3.-</ecNumber>
    </submittedName>
</protein>
<dbReference type="InterPro" id="IPR023214">
    <property type="entry name" value="HAD_sf"/>
</dbReference>
<dbReference type="InterPro" id="IPR036412">
    <property type="entry name" value="HAD-like_sf"/>
</dbReference>
<keyword evidence="2" id="KW-1185">Reference proteome</keyword>
<dbReference type="SFLD" id="SFLDG01135">
    <property type="entry name" value="C1.5.6:_HAD__Beta-PGM__Phospha"/>
    <property type="match status" value="1"/>
</dbReference>
<dbReference type="PANTHER" id="PTHR18901">
    <property type="entry name" value="2-DEOXYGLUCOSE-6-PHOSPHATE PHOSPHATASE 2"/>
    <property type="match status" value="1"/>
</dbReference>
<dbReference type="Pfam" id="PF13419">
    <property type="entry name" value="HAD_2"/>
    <property type="match status" value="1"/>
</dbReference>
<evidence type="ECO:0000313" key="1">
    <source>
        <dbReference type="EMBL" id="SUO04959.1"/>
    </source>
</evidence>
<keyword evidence="1" id="KW-0378">Hydrolase</keyword>
<dbReference type="EMBL" id="UHFX01000003">
    <property type="protein sequence ID" value="SUO04959.1"/>
    <property type="molecule type" value="Genomic_DNA"/>
</dbReference>
<reference evidence="1 2" key="1">
    <citation type="submission" date="2018-06" db="EMBL/GenBank/DDBJ databases">
        <authorList>
            <consortium name="Pathogen Informatics"/>
            <person name="Doyle S."/>
        </authorList>
    </citation>
    <scope>NUCLEOTIDE SEQUENCE [LARGE SCALE GENOMIC DNA]</scope>
    <source>
        <strain evidence="1 2">NCTC11087</strain>
    </source>
</reference>
<proteinExistence type="predicted"/>
<dbReference type="InterPro" id="IPR006439">
    <property type="entry name" value="HAD-SF_hydro_IA"/>
</dbReference>
<dbReference type="GO" id="GO:0016787">
    <property type="term" value="F:hydrolase activity"/>
    <property type="evidence" value="ECO:0007669"/>
    <property type="project" value="UniProtKB-KW"/>
</dbReference>
<name>A0A380LMF9_9FIRM</name>
<dbReference type="SFLD" id="SFLDS00003">
    <property type="entry name" value="Haloacid_Dehalogenase"/>
    <property type="match status" value="1"/>
</dbReference>
<evidence type="ECO:0000313" key="2">
    <source>
        <dbReference type="Proteomes" id="UP000255523"/>
    </source>
</evidence>
<dbReference type="NCBIfam" id="TIGR01509">
    <property type="entry name" value="HAD-SF-IA-v3"/>
    <property type="match status" value="1"/>
</dbReference>
<dbReference type="Gene3D" id="1.10.150.240">
    <property type="entry name" value="Putative phosphatase, domain 2"/>
    <property type="match status" value="1"/>
</dbReference>
<gene>
    <name evidence="1" type="ORF">NCTC11087_01891</name>
</gene>
<dbReference type="InterPro" id="IPR023198">
    <property type="entry name" value="PGP-like_dom2"/>
</dbReference>
<dbReference type="EC" id="3.1.3.-" evidence="1"/>
<dbReference type="InterPro" id="IPR041492">
    <property type="entry name" value="HAD_2"/>
</dbReference>
<dbReference type="RefSeq" id="WP_022789608.1">
    <property type="nucleotide sequence ID" value="NZ_UHFX01000003.1"/>
</dbReference>
<dbReference type="AlphaFoldDB" id="A0A380LMF9"/>
<dbReference type="OrthoDB" id="9797743at2"/>
<dbReference type="PANTHER" id="PTHR18901:SF38">
    <property type="entry name" value="PSEUDOURIDINE-5'-PHOSPHATASE"/>
    <property type="match status" value="1"/>
</dbReference>
<sequence length="220" mass="25001">MPLELVIFDVDGLILDTERVWQEVWSDVAKAYSLDDIGNSLFMKVVGHSGDTVKEILERDLQGHCTPDEFLETARAEGLKRLKTQLRVQPGVYEVISYLTKKKIPMAVATSTSRCLTEERLKRVNLYHKFDYICCGDEVSNKKPSPDIYLKVLRKMDVNSHDALVFEDSKVGVTAAYRAHIPCIMVPDLEVPEPDQVEMTQQILPNLKQAIHVLEKMIEA</sequence>
<dbReference type="GeneID" id="77462830"/>
<accession>A0A380LMF9</accession>
<organism evidence="1 2">
    <name type="scientific">Faecalicoccus pleomorphus</name>
    <dbReference type="NCBI Taxonomy" id="1323"/>
    <lineage>
        <taxon>Bacteria</taxon>
        <taxon>Bacillati</taxon>
        <taxon>Bacillota</taxon>
        <taxon>Erysipelotrichia</taxon>
        <taxon>Erysipelotrichales</taxon>
        <taxon>Erysipelotrichaceae</taxon>
        <taxon>Faecalicoccus</taxon>
    </lineage>
</organism>
<dbReference type="Gene3D" id="3.40.50.1000">
    <property type="entry name" value="HAD superfamily/HAD-like"/>
    <property type="match status" value="1"/>
</dbReference>
<dbReference type="SFLD" id="SFLDG01129">
    <property type="entry name" value="C1.5:_HAD__Beta-PGM__Phosphata"/>
    <property type="match status" value="1"/>
</dbReference>
<dbReference type="SUPFAM" id="SSF56784">
    <property type="entry name" value="HAD-like"/>
    <property type="match status" value="1"/>
</dbReference>